<protein>
    <submittedName>
        <fullName evidence="1">Uncharacterized protein</fullName>
    </submittedName>
</protein>
<proteinExistence type="predicted"/>
<name>A0A848DG44_9PSEU</name>
<reference evidence="1 2" key="1">
    <citation type="submission" date="2020-04" db="EMBL/GenBank/DDBJ databases">
        <authorList>
            <person name="Klaysubun C."/>
            <person name="Duangmal K."/>
            <person name="Lipun K."/>
        </authorList>
    </citation>
    <scope>NUCLEOTIDE SEQUENCE [LARGE SCALE GENOMIC DNA]</scope>
    <source>
        <strain evidence="1 2">DSM 45300</strain>
    </source>
</reference>
<dbReference type="EMBL" id="JAAXKZ010000021">
    <property type="protein sequence ID" value="NMH91630.1"/>
    <property type="molecule type" value="Genomic_DNA"/>
</dbReference>
<dbReference type="Proteomes" id="UP000586918">
    <property type="component" value="Unassembled WGS sequence"/>
</dbReference>
<comment type="caution">
    <text evidence="1">The sequence shown here is derived from an EMBL/GenBank/DDBJ whole genome shotgun (WGS) entry which is preliminary data.</text>
</comment>
<accession>A0A848DG44</accession>
<dbReference type="AlphaFoldDB" id="A0A848DG44"/>
<evidence type="ECO:0000313" key="1">
    <source>
        <dbReference type="EMBL" id="NMH91630.1"/>
    </source>
</evidence>
<dbReference type="RefSeq" id="WP_169411921.1">
    <property type="nucleotide sequence ID" value="NZ_JAAXKZ010000021.1"/>
</dbReference>
<evidence type="ECO:0000313" key="2">
    <source>
        <dbReference type="Proteomes" id="UP000586918"/>
    </source>
</evidence>
<keyword evidence="2" id="KW-1185">Reference proteome</keyword>
<organism evidence="1 2">
    <name type="scientific">Pseudonocardia bannensis</name>
    <dbReference type="NCBI Taxonomy" id="630973"/>
    <lineage>
        <taxon>Bacteria</taxon>
        <taxon>Bacillati</taxon>
        <taxon>Actinomycetota</taxon>
        <taxon>Actinomycetes</taxon>
        <taxon>Pseudonocardiales</taxon>
        <taxon>Pseudonocardiaceae</taxon>
        <taxon>Pseudonocardia</taxon>
    </lineage>
</organism>
<gene>
    <name evidence="1" type="ORF">HF519_08540</name>
</gene>
<sequence>MAKPVYVDLWCVYGPQERRNIDLSKPGVLDVAGVVNGELHSWFRGLDARWYGLVSFPIMWASRNPSSGLTLVDQLVPAEALKLRRYNGQTYRS</sequence>